<feature type="signal peptide" evidence="1">
    <location>
        <begin position="1"/>
        <end position="18"/>
    </location>
</feature>
<organism evidence="2 3">
    <name type="scientific">Canna indica</name>
    <name type="common">Indian-shot</name>
    <dbReference type="NCBI Taxonomy" id="4628"/>
    <lineage>
        <taxon>Eukaryota</taxon>
        <taxon>Viridiplantae</taxon>
        <taxon>Streptophyta</taxon>
        <taxon>Embryophyta</taxon>
        <taxon>Tracheophyta</taxon>
        <taxon>Spermatophyta</taxon>
        <taxon>Magnoliopsida</taxon>
        <taxon>Liliopsida</taxon>
        <taxon>Zingiberales</taxon>
        <taxon>Cannaceae</taxon>
        <taxon>Canna</taxon>
    </lineage>
</organism>
<gene>
    <name evidence="2" type="ORF">Cni_G07134</name>
</gene>
<keyword evidence="3" id="KW-1185">Reference proteome</keyword>
<sequence>MRVLWVSSLLCFFTEASAEAAGAAALLLTENTCGVAALLLTENADCTSPHRERSGTTALLTKNAGGTALLLNEITGGAAALGGKCVCVCERERPVQDDGQETRPVRGDEFDRLHLFFVAEQIVRDGKGMR</sequence>
<dbReference type="Proteomes" id="UP001327560">
    <property type="component" value="Chromosome 2"/>
</dbReference>
<protein>
    <recommendedName>
        <fullName evidence="4">Secreted protein</fullName>
    </recommendedName>
</protein>
<evidence type="ECO:0000313" key="2">
    <source>
        <dbReference type="EMBL" id="WOK98422.1"/>
    </source>
</evidence>
<dbReference type="EMBL" id="CP136891">
    <property type="protein sequence ID" value="WOK98422.1"/>
    <property type="molecule type" value="Genomic_DNA"/>
</dbReference>
<accession>A0AAQ3Q733</accession>
<dbReference type="AlphaFoldDB" id="A0AAQ3Q733"/>
<evidence type="ECO:0000256" key="1">
    <source>
        <dbReference type="SAM" id="SignalP"/>
    </source>
</evidence>
<keyword evidence="1" id="KW-0732">Signal</keyword>
<feature type="chain" id="PRO_5042949177" description="Secreted protein" evidence="1">
    <location>
        <begin position="19"/>
        <end position="130"/>
    </location>
</feature>
<reference evidence="2 3" key="1">
    <citation type="submission" date="2023-10" db="EMBL/GenBank/DDBJ databases">
        <title>Chromosome-scale genome assembly provides insights into flower coloration mechanisms of Canna indica.</title>
        <authorList>
            <person name="Li C."/>
        </authorList>
    </citation>
    <scope>NUCLEOTIDE SEQUENCE [LARGE SCALE GENOMIC DNA]</scope>
    <source>
        <tissue evidence="2">Flower</tissue>
    </source>
</reference>
<name>A0AAQ3Q733_9LILI</name>
<proteinExistence type="predicted"/>
<evidence type="ECO:0008006" key="4">
    <source>
        <dbReference type="Google" id="ProtNLM"/>
    </source>
</evidence>
<evidence type="ECO:0000313" key="3">
    <source>
        <dbReference type="Proteomes" id="UP001327560"/>
    </source>
</evidence>